<reference evidence="2 3" key="1">
    <citation type="submission" date="2020-02" db="EMBL/GenBank/DDBJ databases">
        <title>Genomic and physiological characterization of two novel Nitrospinaceae genera.</title>
        <authorList>
            <person name="Mueller A.J."/>
            <person name="Jung M.-Y."/>
            <person name="Strachan C.R."/>
            <person name="Herbold C.W."/>
            <person name="Kirkegaard R.H."/>
            <person name="Daims H."/>
        </authorList>
    </citation>
    <scope>NUCLEOTIDE SEQUENCE [LARGE SCALE GENOMIC DNA]</scope>
    <source>
        <strain evidence="2">EB</strain>
    </source>
</reference>
<dbReference type="InterPro" id="IPR001173">
    <property type="entry name" value="Glyco_trans_2-like"/>
</dbReference>
<evidence type="ECO:0000313" key="2">
    <source>
        <dbReference type="EMBL" id="QPJ62599.1"/>
    </source>
</evidence>
<accession>A0A7T0G0N8</accession>
<dbReference type="SUPFAM" id="SSF53448">
    <property type="entry name" value="Nucleotide-diphospho-sugar transferases"/>
    <property type="match status" value="1"/>
</dbReference>
<sequence length="265" mass="30745">MSVDLSIIVVNHNHEKYLEKCFCSILEHQGNIQIEMILVDNVNSPQVSKMMASRFPDVKVIPNKIPMGFAANCNLGFKNSQGRNILFLNPDIEIIKGDLGNLLKKMQETPKVGVVCAELLNSDLTPQYSIRQFPTLAAILFRGFKLGKLFPNASLYKNYLLSGKDRTQSFEIDWGLGAFLMFTRERYEEMNLMDEQFTMYYEDVDLCYRLKLAGYKNYFMPDLQAVHDYQRDSAKKLFSKLKFHHVKSILYFFWKHKFTSVPSCL</sequence>
<proteinExistence type="predicted"/>
<evidence type="ECO:0000259" key="1">
    <source>
        <dbReference type="Pfam" id="PF00535"/>
    </source>
</evidence>
<dbReference type="GO" id="GO:0016740">
    <property type="term" value="F:transferase activity"/>
    <property type="evidence" value="ECO:0007669"/>
    <property type="project" value="UniProtKB-KW"/>
</dbReference>
<dbReference type="InterPro" id="IPR029044">
    <property type="entry name" value="Nucleotide-diphossugar_trans"/>
</dbReference>
<protein>
    <submittedName>
        <fullName evidence="2">Glycosyltransferase family 2 protein</fullName>
    </submittedName>
</protein>
<dbReference type="AlphaFoldDB" id="A0A7T0G0N8"/>
<feature type="domain" description="Glycosyltransferase 2-like" evidence="1">
    <location>
        <begin position="6"/>
        <end position="134"/>
    </location>
</feature>
<evidence type="ECO:0000313" key="3">
    <source>
        <dbReference type="Proteomes" id="UP000594688"/>
    </source>
</evidence>
<dbReference type="Proteomes" id="UP000594688">
    <property type="component" value="Chromosome"/>
</dbReference>
<dbReference type="PANTHER" id="PTHR43179:SF7">
    <property type="entry name" value="RHAMNOSYLTRANSFERASE WBBL"/>
    <property type="match status" value="1"/>
</dbReference>
<name>A0A7T0G0N8_9BACT</name>
<keyword evidence="2" id="KW-0808">Transferase</keyword>
<gene>
    <name evidence="2" type="ORF">G3M70_12240</name>
</gene>
<dbReference type="EMBL" id="CP048685">
    <property type="protein sequence ID" value="QPJ62599.1"/>
    <property type="molecule type" value="Genomic_DNA"/>
</dbReference>
<dbReference type="CDD" id="cd04186">
    <property type="entry name" value="GT_2_like_c"/>
    <property type="match status" value="1"/>
</dbReference>
<dbReference type="Gene3D" id="3.90.550.10">
    <property type="entry name" value="Spore Coat Polysaccharide Biosynthesis Protein SpsA, Chain A"/>
    <property type="match status" value="1"/>
</dbReference>
<dbReference type="KEGG" id="nli:G3M70_12240"/>
<dbReference type="PANTHER" id="PTHR43179">
    <property type="entry name" value="RHAMNOSYLTRANSFERASE WBBL"/>
    <property type="match status" value="1"/>
</dbReference>
<dbReference type="Pfam" id="PF00535">
    <property type="entry name" value="Glycos_transf_2"/>
    <property type="match status" value="1"/>
</dbReference>
<organism evidence="2 3">
    <name type="scientific">Candidatus Nitronauta litoralis</name>
    <dbReference type="NCBI Taxonomy" id="2705533"/>
    <lineage>
        <taxon>Bacteria</taxon>
        <taxon>Pseudomonadati</taxon>
        <taxon>Nitrospinota/Tectimicrobiota group</taxon>
        <taxon>Nitrospinota</taxon>
        <taxon>Nitrospinia</taxon>
        <taxon>Nitrospinales</taxon>
        <taxon>Nitrospinaceae</taxon>
        <taxon>Candidatus Nitronauta</taxon>
    </lineage>
</organism>